<keyword evidence="2" id="KW-0479">Metal-binding</keyword>
<dbReference type="InterPro" id="IPR025724">
    <property type="entry name" value="GAG-pre-integrase_dom"/>
</dbReference>
<keyword evidence="2" id="KW-0863">Zinc-finger</keyword>
<keyword evidence="1" id="KW-0378">Hydrolase</keyword>
<dbReference type="GO" id="GO:0008233">
    <property type="term" value="F:peptidase activity"/>
    <property type="evidence" value="ECO:0007669"/>
    <property type="project" value="UniProtKB-KW"/>
</dbReference>
<keyword evidence="8" id="KW-1185">Reference proteome</keyword>
<protein>
    <submittedName>
        <fullName evidence="7">Retrovirus-related Pol polyprotein from transposon TNT 1-94</fullName>
    </submittedName>
</protein>
<dbReference type="InterPro" id="IPR001584">
    <property type="entry name" value="Integrase_cat-core"/>
</dbReference>
<dbReference type="Gene3D" id="3.30.420.10">
    <property type="entry name" value="Ribonuclease H-like superfamily/Ribonuclease H"/>
    <property type="match status" value="1"/>
</dbReference>
<dbReference type="PROSITE" id="PS50158">
    <property type="entry name" value="ZF_CCHC"/>
    <property type="match status" value="1"/>
</dbReference>
<dbReference type="InterPro" id="IPR057670">
    <property type="entry name" value="SH3_retrovirus"/>
</dbReference>
<gene>
    <name evidence="7" type="ORF">P3T76_015978</name>
</gene>
<dbReference type="AlphaFoldDB" id="A0AAD9LAS4"/>
<dbReference type="GO" id="GO:0015074">
    <property type="term" value="P:DNA integration"/>
    <property type="evidence" value="ECO:0007669"/>
    <property type="project" value="InterPro"/>
</dbReference>
<dbReference type="InterPro" id="IPR054722">
    <property type="entry name" value="PolX-like_BBD"/>
</dbReference>
<dbReference type="GO" id="GO:0008270">
    <property type="term" value="F:zinc ion binding"/>
    <property type="evidence" value="ECO:0007669"/>
    <property type="project" value="UniProtKB-KW"/>
</dbReference>
<dbReference type="PROSITE" id="PS50994">
    <property type="entry name" value="INTEGRASE"/>
    <property type="match status" value="1"/>
</dbReference>
<feature type="region of interest" description="Disordered" evidence="3">
    <location>
        <begin position="236"/>
        <end position="282"/>
    </location>
</feature>
<dbReference type="GO" id="GO:0006508">
    <property type="term" value="P:proteolysis"/>
    <property type="evidence" value="ECO:0007669"/>
    <property type="project" value="UniProtKB-KW"/>
</dbReference>
<evidence type="ECO:0000256" key="2">
    <source>
        <dbReference type="PROSITE-ProRule" id="PRU00047"/>
    </source>
</evidence>
<dbReference type="PANTHER" id="PTHR42648">
    <property type="entry name" value="TRANSPOSASE, PUTATIVE-RELATED"/>
    <property type="match status" value="1"/>
</dbReference>
<dbReference type="Pfam" id="PF25597">
    <property type="entry name" value="SH3_retrovirus"/>
    <property type="match status" value="1"/>
</dbReference>
<comment type="caution">
    <text evidence="7">The sequence shown here is derived from an EMBL/GenBank/DDBJ whole genome shotgun (WGS) entry which is preliminary data.</text>
</comment>
<keyword evidence="4" id="KW-0472">Membrane</keyword>
<feature type="domain" description="CCHC-type" evidence="5">
    <location>
        <begin position="222"/>
        <end position="237"/>
    </location>
</feature>
<evidence type="ECO:0000313" key="7">
    <source>
        <dbReference type="EMBL" id="KAK1928509.1"/>
    </source>
</evidence>
<evidence type="ECO:0000256" key="1">
    <source>
        <dbReference type="ARBA" id="ARBA00022670"/>
    </source>
</evidence>
<keyword evidence="2" id="KW-0862">Zinc</keyword>
<accession>A0AAD9LAS4</accession>
<dbReference type="InterPro" id="IPR036397">
    <property type="entry name" value="RNaseH_sf"/>
</dbReference>
<dbReference type="Pfam" id="PF14223">
    <property type="entry name" value="Retrotran_gag_2"/>
    <property type="match status" value="1"/>
</dbReference>
<dbReference type="PANTHER" id="PTHR42648:SF28">
    <property type="entry name" value="TRANSPOSON-ENCODED PROTEIN WITH RIBONUCLEASE H-LIKE AND RETROVIRUS ZINC FINGER-LIKE DOMAINS"/>
    <property type="match status" value="1"/>
</dbReference>
<dbReference type="Pfam" id="PF13976">
    <property type="entry name" value="gag_pre-integrs"/>
    <property type="match status" value="1"/>
</dbReference>
<evidence type="ECO:0000259" key="5">
    <source>
        <dbReference type="PROSITE" id="PS50158"/>
    </source>
</evidence>
<feature type="domain" description="Integrase catalytic" evidence="6">
    <location>
        <begin position="555"/>
        <end position="727"/>
    </location>
</feature>
<reference evidence="7" key="1">
    <citation type="submission" date="2023-08" db="EMBL/GenBank/DDBJ databases">
        <title>Reference Genome Resource for the Citrus Pathogen Phytophthora citrophthora.</title>
        <authorList>
            <person name="Moller H."/>
            <person name="Coetzee B."/>
            <person name="Rose L.J."/>
            <person name="Van Niekerk J.M."/>
        </authorList>
    </citation>
    <scope>NUCLEOTIDE SEQUENCE</scope>
    <source>
        <strain evidence="7">STE-U-9442</strain>
    </source>
</reference>
<name>A0AAD9LAS4_9STRA</name>
<proteinExistence type="predicted"/>
<evidence type="ECO:0000256" key="3">
    <source>
        <dbReference type="SAM" id="MobiDB-lite"/>
    </source>
</evidence>
<feature type="compositionally biased region" description="Basic and acidic residues" evidence="3">
    <location>
        <begin position="236"/>
        <end position="252"/>
    </location>
</feature>
<evidence type="ECO:0000256" key="4">
    <source>
        <dbReference type="SAM" id="Phobius"/>
    </source>
</evidence>
<dbReference type="GO" id="GO:0003676">
    <property type="term" value="F:nucleic acid binding"/>
    <property type="evidence" value="ECO:0007669"/>
    <property type="project" value="InterPro"/>
</dbReference>
<dbReference type="EMBL" id="JASMQC010000064">
    <property type="protein sequence ID" value="KAK1928509.1"/>
    <property type="molecule type" value="Genomic_DNA"/>
</dbReference>
<keyword evidence="4" id="KW-0812">Transmembrane</keyword>
<evidence type="ECO:0000259" key="6">
    <source>
        <dbReference type="PROSITE" id="PS50994"/>
    </source>
</evidence>
<dbReference type="InterPro" id="IPR001878">
    <property type="entry name" value="Znf_CCHC"/>
</dbReference>
<evidence type="ECO:0000313" key="8">
    <source>
        <dbReference type="Proteomes" id="UP001259832"/>
    </source>
</evidence>
<dbReference type="Proteomes" id="UP001259832">
    <property type="component" value="Unassembled WGS sequence"/>
</dbReference>
<feature type="region of interest" description="Disordered" evidence="3">
    <location>
        <begin position="178"/>
        <end position="217"/>
    </location>
</feature>
<dbReference type="Pfam" id="PF22936">
    <property type="entry name" value="Pol_BBD"/>
    <property type="match status" value="1"/>
</dbReference>
<feature type="transmembrane region" description="Helical" evidence="4">
    <location>
        <begin position="901"/>
        <end position="924"/>
    </location>
</feature>
<sequence length="928" mass="104919">MMNVFKENDLKTIADGTLTKAMLSTASAEDQEKFEKKQIKIMRMIGMSVPPEVLQQIRDKETGSEMWAELCNLFEAKQNEAIKAYTVRRLENELWDKKLAPGGVANLHLGKMFSIKSELVGLQHTIEDSTMMDMLLESLSELAEFECLKSSIRYGSDPSVYTQVRVRELILAAAARQKEFRTKRQGKQGGHKGGGGKGNDPDKGGNGNQQNKPNEQRKTRLCFVCGSDSHIKANCPEREEKKSGAVDNDSKRKPQGNLTLSQEKKSGAVDNDSKRKPQGNLTLSQVDNVPSQILQQAADQGVVAGLMTAEAHLKHEIMYEVNDHGAGVDESLLEISDQEPAEDNFSGWWYFDTASNSHVVGDRSYFVSFTEDTSRLRSIRGIIPTIAARIAGVGTVEMTTEVNGEQTVMYLEDVFYIPGAEFGLFSPGLAHEQGFDFTFDHDTQDFTILWEGRAVALAKPQEATWGFLGVHPGQSRVKRPVDRRSLANFTVAEGVGTLALWHERMCHTCPQYLKTMVDKGLVKGMMLSQRHQEICDACHLGKQKKKGHRKKLDRATKWPNQVVYADLQIPSKDNRTRYEAVLVVMDGYSRFVKVYLLTSKEGPIVNKHLQKYILWAERQAGRDGDGAAYKVKRVLTDKGGEFINRGMENWYARRGIEHIRVGPKSSQLNLCERTHQSLMDMMKTTMLHAGLPRSLWPEALRNAVYVKNRVYNRGTHGVPYEMMFGMKPDVHHIRKFGSLAYVHVPVTSGRRKYDNNAKIGFVLEYEEDVVGCKVYFPEEHTAKFVSNLRVAEDVVYKDRHDNAVDENDLESLHFTRREDQDVEQETTSELEMTTSGTQSMFSEQNSVRSVELVGGEVDIVVDRELEKGVKQEDTISQELETRQDEAQENLVERFLDPKSRVMVTVMKLYVVSQLLMFTTLVLAFRRVT</sequence>
<organism evidence="7 8">
    <name type="scientific">Phytophthora citrophthora</name>
    <dbReference type="NCBI Taxonomy" id="4793"/>
    <lineage>
        <taxon>Eukaryota</taxon>
        <taxon>Sar</taxon>
        <taxon>Stramenopiles</taxon>
        <taxon>Oomycota</taxon>
        <taxon>Peronosporomycetes</taxon>
        <taxon>Peronosporales</taxon>
        <taxon>Peronosporaceae</taxon>
        <taxon>Phytophthora</taxon>
    </lineage>
</organism>
<dbReference type="InterPro" id="IPR012337">
    <property type="entry name" value="RNaseH-like_sf"/>
</dbReference>
<dbReference type="SUPFAM" id="SSF53098">
    <property type="entry name" value="Ribonuclease H-like"/>
    <property type="match status" value="1"/>
</dbReference>
<dbReference type="InterPro" id="IPR039537">
    <property type="entry name" value="Retrotran_Ty1/copia-like"/>
</dbReference>
<keyword evidence="1" id="KW-0645">Protease</keyword>
<keyword evidence="4" id="KW-1133">Transmembrane helix</keyword>
<feature type="compositionally biased region" description="Basic and acidic residues" evidence="3">
    <location>
        <begin position="262"/>
        <end position="275"/>
    </location>
</feature>